<reference evidence="2" key="1">
    <citation type="submission" date="2014-09" db="EMBL/GenBank/DDBJ databases">
        <authorList>
            <person name="Mudge J."/>
            <person name="Ramaraj T."/>
            <person name="Lindquist I.E."/>
            <person name="Bharti A.K."/>
            <person name="Sundararajan A."/>
            <person name="Cameron C.T."/>
            <person name="Woodward J.E."/>
            <person name="May G.D."/>
            <person name="Brubaker C."/>
            <person name="Broadhvest J."/>
            <person name="Wilkins T.A."/>
        </authorList>
    </citation>
    <scope>NUCLEOTIDE SEQUENCE</scope>
    <source>
        <strain evidence="2">cv. AKA8401</strain>
    </source>
</reference>
<proteinExistence type="predicted"/>
<evidence type="ECO:0000313" key="1">
    <source>
        <dbReference type="EMBL" id="KHG20224.1"/>
    </source>
</evidence>
<evidence type="ECO:0000313" key="2">
    <source>
        <dbReference type="Proteomes" id="UP000032142"/>
    </source>
</evidence>
<dbReference type="EMBL" id="KN415189">
    <property type="protein sequence ID" value="KHG20224.1"/>
    <property type="molecule type" value="Genomic_DNA"/>
</dbReference>
<name>A0A0B0P7X1_GOSAR</name>
<dbReference type="Proteomes" id="UP000032142">
    <property type="component" value="Unassembled WGS sequence"/>
</dbReference>
<sequence>MGCSQKMLGIRPLKDCLAIGRTHKTIAWNLIPCITSIMNSDQSTSSDATYITNSDHSMSSDFLIPSGMSLVS</sequence>
<accession>A0A0B0P7X1</accession>
<gene>
    <name evidence="1" type="ORF">F383_25500</name>
</gene>
<protein>
    <submittedName>
        <fullName evidence="1">Uncharacterized protein</fullName>
    </submittedName>
</protein>
<dbReference type="AlphaFoldDB" id="A0A0B0P7X1"/>
<organism evidence="1 2">
    <name type="scientific">Gossypium arboreum</name>
    <name type="common">Tree cotton</name>
    <name type="synonym">Gossypium nanking</name>
    <dbReference type="NCBI Taxonomy" id="29729"/>
    <lineage>
        <taxon>Eukaryota</taxon>
        <taxon>Viridiplantae</taxon>
        <taxon>Streptophyta</taxon>
        <taxon>Embryophyta</taxon>
        <taxon>Tracheophyta</taxon>
        <taxon>Spermatophyta</taxon>
        <taxon>Magnoliopsida</taxon>
        <taxon>eudicotyledons</taxon>
        <taxon>Gunneridae</taxon>
        <taxon>Pentapetalae</taxon>
        <taxon>rosids</taxon>
        <taxon>malvids</taxon>
        <taxon>Malvales</taxon>
        <taxon>Malvaceae</taxon>
        <taxon>Malvoideae</taxon>
        <taxon>Gossypium</taxon>
    </lineage>
</organism>
<keyword evidence="2" id="KW-1185">Reference proteome</keyword>